<evidence type="ECO:0000313" key="2">
    <source>
        <dbReference type="EMBL" id="ABO49530.1"/>
    </source>
</evidence>
<dbReference type="RefSeq" id="WP_011877359.1">
    <property type="nucleotide sequence ID" value="NC_009253.1"/>
</dbReference>
<feature type="domain" description="AbiTii" evidence="1">
    <location>
        <begin position="2"/>
        <end position="179"/>
    </location>
</feature>
<dbReference type="HOGENOM" id="CLU_070824_1_0_9"/>
<keyword evidence="3" id="KW-1185">Reference proteome</keyword>
<sequence>MELQREAYQQQTPVSVLLRKAYTLSRKLKVEEFSKWVELELNGYKDAEGLPDYRILHGEIKALNPYHGYIPAYFHIEIEKLIKKKDILSPLTEVELLVKQGEESGRMLMYKFPSHIQMMFMKMTEVEFEVSLHIPVSQFNNILDKVRNIILEWTLKLEEEGVLGEGMTFSEKEKEMAVKSSAPIINHIGTMINSQLQQNTEHSTQSLKLEEFKVESLLSLISSLEKFQEEVQDSVVKQELASEIEVLHSQVKSPNPKRGIIKEALKSVRNIAEGTTGSLVATGILQQVTTILSTLGS</sequence>
<accession>A4J377</accession>
<dbReference type="InterPro" id="IPR041304">
    <property type="entry name" value="AbiTii"/>
</dbReference>
<dbReference type="Pfam" id="PF18864">
    <property type="entry name" value="AbiTii"/>
    <property type="match status" value="1"/>
</dbReference>
<name>A4J377_DESRM</name>
<evidence type="ECO:0000259" key="1">
    <source>
        <dbReference type="Pfam" id="PF18864"/>
    </source>
</evidence>
<dbReference type="eggNOG" id="ENOG5032549">
    <property type="taxonomic scope" value="Bacteria"/>
</dbReference>
<reference evidence="2 3" key="1">
    <citation type="submission" date="2007-03" db="EMBL/GenBank/DDBJ databases">
        <title>Complete sequence of Desulfotomaculum reducens MI-1.</title>
        <authorList>
            <consortium name="US DOE Joint Genome Institute"/>
            <person name="Copeland A."/>
            <person name="Lucas S."/>
            <person name="Lapidus A."/>
            <person name="Barry K."/>
            <person name="Detter J.C."/>
            <person name="Glavina del Rio T."/>
            <person name="Hammon N."/>
            <person name="Israni S."/>
            <person name="Dalin E."/>
            <person name="Tice H."/>
            <person name="Pitluck S."/>
            <person name="Sims D."/>
            <person name="Brettin T."/>
            <person name="Bruce D."/>
            <person name="Han C."/>
            <person name="Tapia R."/>
            <person name="Schmutz J."/>
            <person name="Larimer F."/>
            <person name="Land M."/>
            <person name="Hauser L."/>
            <person name="Kyrpides N."/>
            <person name="Kim E."/>
            <person name="Tebo B.M."/>
            <person name="Richardson P."/>
        </authorList>
    </citation>
    <scope>NUCLEOTIDE SEQUENCE [LARGE SCALE GENOMIC DNA]</scope>
    <source>
        <strain evidence="2 3">MI-1</strain>
    </source>
</reference>
<organism evidence="2 3">
    <name type="scientific">Desulforamulus reducens (strain ATCC BAA-1160 / DSM 100696 / MI-1)</name>
    <name type="common">Desulfotomaculum reducens</name>
    <dbReference type="NCBI Taxonomy" id="349161"/>
    <lineage>
        <taxon>Bacteria</taxon>
        <taxon>Bacillati</taxon>
        <taxon>Bacillota</taxon>
        <taxon>Clostridia</taxon>
        <taxon>Eubacteriales</taxon>
        <taxon>Peptococcaceae</taxon>
        <taxon>Desulforamulus</taxon>
    </lineage>
</organism>
<dbReference type="EMBL" id="CP000612">
    <property type="protein sequence ID" value="ABO49530.1"/>
    <property type="molecule type" value="Genomic_DNA"/>
</dbReference>
<dbReference type="KEGG" id="drm:Dred_0995"/>
<protein>
    <recommendedName>
        <fullName evidence="1">AbiTii domain-containing protein</fullName>
    </recommendedName>
</protein>
<dbReference type="Proteomes" id="UP000001556">
    <property type="component" value="Chromosome"/>
</dbReference>
<gene>
    <name evidence="2" type="ordered locus">Dred_0995</name>
</gene>
<evidence type="ECO:0000313" key="3">
    <source>
        <dbReference type="Proteomes" id="UP000001556"/>
    </source>
</evidence>
<dbReference type="AlphaFoldDB" id="A4J377"/>
<dbReference type="OrthoDB" id="6360084at2"/>
<proteinExistence type="predicted"/>